<feature type="region of interest" description="Disordered" evidence="11">
    <location>
        <begin position="305"/>
        <end position="324"/>
    </location>
</feature>
<feature type="binding site" evidence="10">
    <location>
        <position position="217"/>
    </location>
    <ligand>
        <name>S-adenosyl-L-methionine</name>
        <dbReference type="ChEBI" id="CHEBI:59789"/>
    </ligand>
</feature>
<evidence type="ECO:0000256" key="10">
    <source>
        <dbReference type="HAMAP-Rule" id="MF_03152"/>
    </source>
</evidence>
<name>A0A642UN81_DIURU</name>
<dbReference type="GO" id="GO:0005759">
    <property type="term" value="C:mitochondrial matrix"/>
    <property type="evidence" value="ECO:0007669"/>
    <property type="project" value="UniProtKB-SubCell"/>
</dbReference>
<dbReference type="GO" id="GO:0070901">
    <property type="term" value="P:mitochondrial tRNA methylation"/>
    <property type="evidence" value="ECO:0007669"/>
    <property type="project" value="UniProtKB-ARBA"/>
</dbReference>
<dbReference type="Gene3D" id="3.40.50.150">
    <property type="entry name" value="Vaccinia Virus protein VP39"/>
    <property type="match status" value="1"/>
</dbReference>
<feature type="domain" description="SAM-dependent methyltransferase TRM5/TYW2-type" evidence="12">
    <location>
        <begin position="128"/>
        <end position="441"/>
    </location>
</feature>
<evidence type="ECO:0000256" key="9">
    <source>
        <dbReference type="ARBA" id="ARBA00047783"/>
    </source>
</evidence>
<evidence type="ECO:0000256" key="8">
    <source>
        <dbReference type="ARBA" id="ARBA00023242"/>
    </source>
</evidence>
<comment type="catalytic activity">
    <reaction evidence="9 10">
        <text>guanosine(37) in tRNA + S-adenosyl-L-methionine = N(1)-methylguanosine(37) in tRNA + S-adenosyl-L-homocysteine + H(+)</text>
        <dbReference type="Rhea" id="RHEA:36899"/>
        <dbReference type="Rhea" id="RHEA-COMP:10145"/>
        <dbReference type="Rhea" id="RHEA-COMP:10147"/>
        <dbReference type="ChEBI" id="CHEBI:15378"/>
        <dbReference type="ChEBI" id="CHEBI:57856"/>
        <dbReference type="ChEBI" id="CHEBI:59789"/>
        <dbReference type="ChEBI" id="CHEBI:73542"/>
        <dbReference type="ChEBI" id="CHEBI:74269"/>
        <dbReference type="EC" id="2.1.1.228"/>
    </reaction>
</comment>
<evidence type="ECO:0000256" key="7">
    <source>
        <dbReference type="ARBA" id="ARBA00023128"/>
    </source>
</evidence>
<comment type="function">
    <text evidence="10">Specifically methylates the N1 position of guanosine-37 in various cytoplasmic and mitochondrial tRNAs. Methylation is not dependent on the nature of the nucleoside 5' of the target nucleoside. This is the first step in the biosynthesis of wybutosine (yW), a modified base adjacent to the anticodon of tRNAs and required for accurate decoding.</text>
</comment>
<dbReference type="Gene3D" id="3.30.300.110">
    <property type="entry name" value="Met-10+ protein-like domains"/>
    <property type="match status" value="1"/>
</dbReference>
<dbReference type="OrthoDB" id="408788at2759"/>
<evidence type="ECO:0000256" key="1">
    <source>
        <dbReference type="ARBA" id="ARBA00009775"/>
    </source>
</evidence>
<dbReference type="AlphaFoldDB" id="A0A642UN81"/>
<keyword evidence="7 10" id="KW-0496">Mitochondrion</keyword>
<dbReference type="HAMAP" id="MF_03152">
    <property type="entry name" value="TRM5"/>
    <property type="match status" value="1"/>
</dbReference>
<dbReference type="InterPro" id="IPR056743">
    <property type="entry name" value="TRM5-TYW2-like_MTfase"/>
</dbReference>
<dbReference type="Pfam" id="PF02475">
    <property type="entry name" value="TRM5-TYW2_MTfase"/>
    <property type="match status" value="1"/>
</dbReference>
<keyword evidence="4 10" id="KW-0808">Transferase</keyword>
<evidence type="ECO:0000259" key="12">
    <source>
        <dbReference type="PROSITE" id="PS51684"/>
    </source>
</evidence>
<comment type="subunit">
    <text evidence="10">Monomer.</text>
</comment>
<proteinExistence type="inferred from homology"/>
<dbReference type="PROSITE" id="PS51684">
    <property type="entry name" value="SAM_MT_TRM5_TYW2"/>
    <property type="match status" value="1"/>
</dbReference>
<evidence type="ECO:0000256" key="2">
    <source>
        <dbReference type="ARBA" id="ARBA00022490"/>
    </source>
</evidence>
<keyword evidence="6 10" id="KW-0819">tRNA processing</keyword>
<dbReference type="EC" id="2.1.1.228" evidence="10"/>
<dbReference type="InterPro" id="IPR025792">
    <property type="entry name" value="tRNA_Gua_MeTrfase_euk"/>
</dbReference>
<feature type="binding site" evidence="10">
    <location>
        <position position="342"/>
    </location>
    <ligand>
        <name>S-adenosyl-L-methionine</name>
        <dbReference type="ChEBI" id="CHEBI:59789"/>
    </ligand>
</feature>
<evidence type="ECO:0000313" key="13">
    <source>
        <dbReference type="EMBL" id="KAA8902164.1"/>
    </source>
</evidence>
<dbReference type="VEuPathDB" id="FungiDB:DIURU_002958"/>
<dbReference type="EMBL" id="SWFT01000092">
    <property type="protein sequence ID" value="KAA8902164.1"/>
    <property type="molecule type" value="Genomic_DNA"/>
</dbReference>
<dbReference type="GO" id="GO:0052906">
    <property type="term" value="F:tRNA (guanine(37)-N1)-methyltransferase activity"/>
    <property type="evidence" value="ECO:0007669"/>
    <property type="project" value="UniProtKB-UniRule"/>
</dbReference>
<comment type="caution">
    <text evidence="13">The sequence shown here is derived from an EMBL/GenBank/DDBJ whole genome shotgun (WGS) entry which is preliminary data.</text>
</comment>
<gene>
    <name evidence="10" type="primary">TRM5</name>
    <name evidence="13" type="ORF">DIURU_002958</name>
</gene>
<keyword evidence="3 10" id="KW-0489">Methyltransferase</keyword>
<accession>A0A642UN81</accession>
<evidence type="ECO:0000256" key="5">
    <source>
        <dbReference type="ARBA" id="ARBA00022691"/>
    </source>
</evidence>
<feature type="binding site" evidence="10">
    <location>
        <begin position="283"/>
        <end position="284"/>
    </location>
    <ligand>
        <name>S-adenosyl-L-methionine</name>
        <dbReference type="ChEBI" id="CHEBI:59789"/>
    </ligand>
</feature>
<dbReference type="PANTHER" id="PTHR23245">
    <property type="entry name" value="TRNA METHYLTRANSFERASE"/>
    <property type="match status" value="1"/>
</dbReference>
<keyword evidence="8 10" id="KW-0539">Nucleus</keyword>
<keyword evidence="14" id="KW-1185">Reference proteome</keyword>
<reference evidence="13 14" key="1">
    <citation type="submission" date="2019-07" db="EMBL/GenBank/DDBJ databases">
        <title>Genome assembly of two rare yeast pathogens: Diutina rugosa and Trichomonascus ciferrii.</title>
        <authorList>
            <person name="Mixao V."/>
            <person name="Saus E."/>
            <person name="Hansen A."/>
            <person name="Lass-Flor C."/>
            <person name="Gabaldon T."/>
        </authorList>
    </citation>
    <scope>NUCLEOTIDE SEQUENCE [LARGE SCALE GENOMIC DNA]</scope>
    <source>
        <strain evidence="13 14">CBS 613</strain>
    </source>
</reference>
<evidence type="ECO:0000256" key="6">
    <source>
        <dbReference type="ARBA" id="ARBA00022694"/>
    </source>
</evidence>
<dbReference type="GO" id="GO:0005634">
    <property type="term" value="C:nucleus"/>
    <property type="evidence" value="ECO:0007669"/>
    <property type="project" value="UniProtKB-SubCell"/>
</dbReference>
<comment type="subcellular location">
    <subcellularLocation>
        <location evidence="10">Mitochondrion matrix</location>
    </subcellularLocation>
    <subcellularLocation>
        <location evidence="10">Nucleus</location>
    </subcellularLocation>
    <subcellularLocation>
        <location evidence="10">Cytoplasm</location>
    </subcellularLocation>
    <text evidence="10">Predominantly in the mitochondria and in the nucleus.</text>
</comment>
<evidence type="ECO:0000256" key="11">
    <source>
        <dbReference type="SAM" id="MobiDB-lite"/>
    </source>
</evidence>
<evidence type="ECO:0000313" key="14">
    <source>
        <dbReference type="Proteomes" id="UP000449547"/>
    </source>
</evidence>
<keyword evidence="5 10" id="KW-0949">S-adenosyl-L-methionine</keyword>
<dbReference type="Proteomes" id="UP000449547">
    <property type="component" value="Unassembled WGS sequence"/>
</dbReference>
<dbReference type="SUPFAM" id="SSF53335">
    <property type="entry name" value="S-adenosyl-L-methionine-dependent methyltransferases"/>
    <property type="match status" value="1"/>
</dbReference>
<dbReference type="InterPro" id="IPR030382">
    <property type="entry name" value="MeTrfase_TRM5/TYW2"/>
</dbReference>
<dbReference type="InterPro" id="IPR029063">
    <property type="entry name" value="SAM-dependent_MTases_sf"/>
</dbReference>
<dbReference type="GO" id="GO:0002939">
    <property type="term" value="P:tRNA N1-guanine methylation"/>
    <property type="evidence" value="ECO:0007669"/>
    <property type="project" value="TreeGrafter"/>
</dbReference>
<evidence type="ECO:0000256" key="3">
    <source>
        <dbReference type="ARBA" id="ARBA00022603"/>
    </source>
</evidence>
<feature type="binding site" evidence="10">
    <location>
        <begin position="255"/>
        <end position="256"/>
    </location>
    <ligand>
        <name>S-adenosyl-L-methionine</name>
        <dbReference type="ChEBI" id="CHEBI:59789"/>
    </ligand>
</feature>
<dbReference type="FunFam" id="3.30.300.110:FF:000001">
    <property type="entry name" value="tRNA (guanine(37)-N1)-methyltransferase"/>
    <property type="match status" value="1"/>
</dbReference>
<sequence length="449" mass="51452">MESKFGPPVNRGMTQLDRSFFQKRLNLFVAYFPQPQYLGRFVKEAKNDILNIPSVKHVVNVDGSKGVLLRGDLEKPSDLAPATTELLTSFGAEVRPYVMDLDYSFWKTDDILRAVLPEDLLDDVPSGYAQAGHVAHLNLRDEFKPYGELIGQVILDKNPKIETVVDKINTIDTKFRTFPMKLLAGRDDLNVEQSESGCRFRFDFSKVYWNSRLSTEHDRLISQFKSGEVVGDVFAGVGPFAVPAGKKGVFCLANDLNPESYKYLVENVDLNKTGSYVKPFNLDGRDFIRQSPQLLLNWQQQQPTVKEKKVTKKRKTEDGKSEKSVETYEVPLPKYFAHYVMNLPDSALTFLDEFQGLYADVEDIVKADPQFKLPMIHCHCFEKYSHEEQPEPSQDEIQRRVHAKIQKLINYDLPYEACSFHLVRKVAPTKPMFCVSFKLPEEVAFRKRS</sequence>
<dbReference type="PANTHER" id="PTHR23245:SF36">
    <property type="entry name" value="TRNA (GUANINE(37)-N1)-METHYLTRANSFERASE"/>
    <property type="match status" value="1"/>
</dbReference>
<dbReference type="InterPro" id="IPR056744">
    <property type="entry name" value="TRM5/TYW2-like_N"/>
</dbReference>
<evidence type="ECO:0000256" key="4">
    <source>
        <dbReference type="ARBA" id="ARBA00022679"/>
    </source>
</evidence>
<comment type="similarity">
    <text evidence="10">Belongs to the TRM5 / TYW2 family.</text>
</comment>
<feature type="compositionally biased region" description="Basic and acidic residues" evidence="11">
    <location>
        <begin position="315"/>
        <end position="324"/>
    </location>
</feature>
<protein>
    <recommendedName>
        <fullName evidence="10">tRNA (guanine(37)-N1)-methyltransferase</fullName>
        <ecNumber evidence="10">2.1.1.228</ecNumber>
    </recommendedName>
    <alternativeName>
        <fullName evidence="10">M1G-methyltransferase</fullName>
    </alternativeName>
    <alternativeName>
        <fullName evidence="10">tRNA [GM37] methyltransferase</fullName>
    </alternativeName>
    <alternativeName>
        <fullName evidence="10">tRNA methyltransferase 5</fullName>
    </alternativeName>
</protein>
<dbReference type="OMA" id="VGSHSQF"/>
<keyword evidence="2 10" id="KW-0963">Cytoplasm</keyword>
<organism evidence="13 14">
    <name type="scientific">Diutina rugosa</name>
    <name type="common">Yeast</name>
    <name type="synonym">Candida rugosa</name>
    <dbReference type="NCBI Taxonomy" id="5481"/>
    <lineage>
        <taxon>Eukaryota</taxon>
        <taxon>Fungi</taxon>
        <taxon>Dikarya</taxon>
        <taxon>Ascomycota</taxon>
        <taxon>Saccharomycotina</taxon>
        <taxon>Pichiomycetes</taxon>
        <taxon>Debaryomycetaceae</taxon>
        <taxon>Diutina</taxon>
    </lineage>
</organism>
<dbReference type="Pfam" id="PF25133">
    <property type="entry name" value="TYW2_N_2"/>
    <property type="match status" value="1"/>
</dbReference>
<comment type="similarity">
    <text evidence="1">Belongs to the class I-like SAM-binding methyltransferase superfamily. TRM5/TYW2 family.</text>
</comment>